<dbReference type="Gene3D" id="1.20.120.1370">
    <property type="entry name" value="Regulator of RNA polymerase sigma(70) subunit, domain 4"/>
    <property type="match status" value="1"/>
</dbReference>
<keyword evidence="1 3" id="KW-0805">Transcription regulation</keyword>
<reference evidence="4" key="1">
    <citation type="submission" date="2021-11" db="EMBL/GenBank/DDBJ databases">
        <authorList>
            <person name="Rodrigo-Torres L."/>
            <person name="Arahal R. D."/>
            <person name="Lucena T."/>
        </authorList>
    </citation>
    <scope>NUCLEOTIDE SEQUENCE</scope>
    <source>
        <strain evidence="4">CECT 7929</strain>
    </source>
</reference>
<keyword evidence="5" id="KW-1185">Reference proteome</keyword>
<evidence type="ECO:0000313" key="5">
    <source>
        <dbReference type="Proteomes" id="UP000838672"/>
    </source>
</evidence>
<accession>A0ABM8ZR42</accession>
<sequence length="160" mass="18368">MLTKLQKTQEQWAGASDVIDHWLDIRQKLLIEYCKLSGLPPFKSNVNHLPTPAELQNFCQELVDYISAGHFRIYDMVMDQWRRSGYSPTDEINQAYFHITETTEPLLSFSDKYGDVDPNDELIKLDADLSRVGEIMEIRFAREDHLIQLIADSLAVPPGA</sequence>
<comment type="similarity">
    <text evidence="3">Belongs to the Rsd/AlgQ family.</text>
</comment>
<dbReference type="NCBIfam" id="NF008723">
    <property type="entry name" value="PRK11718.1"/>
    <property type="match status" value="1"/>
</dbReference>
<organism evidence="4 5">
    <name type="scientific">Vibrio stylophorae</name>
    <dbReference type="NCBI Taxonomy" id="659351"/>
    <lineage>
        <taxon>Bacteria</taxon>
        <taxon>Pseudomonadati</taxon>
        <taxon>Pseudomonadota</taxon>
        <taxon>Gammaproteobacteria</taxon>
        <taxon>Vibrionales</taxon>
        <taxon>Vibrionaceae</taxon>
        <taxon>Vibrio</taxon>
    </lineage>
</organism>
<dbReference type="Pfam" id="PF04353">
    <property type="entry name" value="Rsd_AlgQ"/>
    <property type="match status" value="1"/>
</dbReference>
<evidence type="ECO:0000313" key="4">
    <source>
        <dbReference type="EMBL" id="CAH0532370.1"/>
    </source>
</evidence>
<protein>
    <submittedName>
        <fullName evidence="4">Regulator of sigma D</fullName>
    </submittedName>
</protein>
<proteinExistence type="inferred from homology"/>
<dbReference type="Proteomes" id="UP000838672">
    <property type="component" value="Unassembled WGS sequence"/>
</dbReference>
<dbReference type="RefSeq" id="WP_237464225.1">
    <property type="nucleotide sequence ID" value="NZ_CAKLDI010000001.1"/>
</dbReference>
<keyword evidence="2 3" id="KW-0804">Transcription</keyword>
<dbReference type="EMBL" id="CAKLDI010000001">
    <property type="protein sequence ID" value="CAH0532370.1"/>
    <property type="molecule type" value="Genomic_DNA"/>
</dbReference>
<name>A0ABM8ZR42_9VIBR</name>
<comment type="caution">
    <text evidence="4">The sequence shown here is derived from an EMBL/GenBank/DDBJ whole genome shotgun (WGS) entry which is preliminary data.</text>
</comment>
<evidence type="ECO:0000256" key="1">
    <source>
        <dbReference type="ARBA" id="ARBA00023015"/>
    </source>
</evidence>
<evidence type="ECO:0000256" key="3">
    <source>
        <dbReference type="RuleBase" id="RU004409"/>
    </source>
</evidence>
<evidence type="ECO:0000256" key="2">
    <source>
        <dbReference type="ARBA" id="ARBA00023163"/>
    </source>
</evidence>
<dbReference type="InterPro" id="IPR007448">
    <property type="entry name" value="Sigma70_reg_Rsd_AlgQ"/>
</dbReference>
<gene>
    <name evidence="4" type="primary">rsd</name>
    <name evidence="4" type="ORF">VST7929_00199</name>
</gene>
<dbReference type="InterPro" id="IPR038309">
    <property type="entry name" value="Rsd/AlgQ_sf"/>
</dbReference>
<dbReference type="PIRSF" id="PIRSF016548">
    <property type="entry name" value="Rsd_AlgQ"/>
    <property type="match status" value="1"/>
</dbReference>